<dbReference type="Proteomes" id="UP000078430">
    <property type="component" value="Plasmid lpB58"/>
</dbReference>
<feature type="transmembrane region" description="Helical" evidence="1">
    <location>
        <begin position="29"/>
        <end position="48"/>
    </location>
</feature>
<evidence type="ECO:0000313" key="3">
    <source>
        <dbReference type="Proteomes" id="UP000078430"/>
    </source>
</evidence>
<reference evidence="2 3" key="3">
    <citation type="journal article" date="2006" name="Mol. Microbiol.">
        <title>Antigenic variation by Borrelia hermsii occurs through recombination between extragenic repetitive elements on linear plasmids.</title>
        <authorList>
            <person name="Dai Q."/>
            <person name="Restrepo B.I."/>
            <person name="Porcella S.F."/>
            <person name="Raffel S.J."/>
            <person name="Schwan T.G."/>
            <person name="Barbour A.G."/>
        </authorList>
    </citation>
    <scope>NUCLEOTIDE SEQUENCE [LARGE SCALE GENOMIC DNA]</scope>
    <source>
        <strain evidence="2 3">HS1</strain>
    </source>
</reference>
<evidence type="ECO:0000313" key="2">
    <source>
        <dbReference type="EMBL" id="ANA43870.1"/>
    </source>
</evidence>
<dbReference type="EMBL" id="CP014792">
    <property type="protein sequence ID" value="ANA43870.1"/>
    <property type="molecule type" value="Genomic_DNA"/>
</dbReference>
<gene>
    <name evidence="2" type="ORF">AXX13_B33</name>
</gene>
<keyword evidence="2" id="KW-0614">Plasmid</keyword>
<reference evidence="2 3" key="4">
    <citation type="journal article" date="2016" name="Genome Announc.">
        <title>Chromosome and Plasmids of the Tick-Borne Relapsing Fever Agent Borrelia hermsii.</title>
        <authorList>
            <person name="Barbour A.G."/>
        </authorList>
    </citation>
    <scope>NUCLEOTIDE SEQUENCE [LARGE SCALE GENOMIC DNA]</scope>
    <source>
        <strain evidence="2 3">HS1</strain>
    </source>
</reference>
<evidence type="ECO:0008006" key="4">
    <source>
        <dbReference type="Google" id="ProtNLM"/>
    </source>
</evidence>
<keyword evidence="3" id="KW-1185">Reference proteome</keyword>
<proteinExistence type="predicted"/>
<keyword evidence="1" id="KW-0472">Membrane</keyword>
<evidence type="ECO:0000256" key="1">
    <source>
        <dbReference type="SAM" id="Phobius"/>
    </source>
</evidence>
<reference evidence="2 3" key="2">
    <citation type="journal article" date="2000" name="Infect. Immun.">
        <title>Surface protein variation by expression site switching in the relapsing fever agent Borrelia hermsii.</title>
        <authorList>
            <person name="Barbour A.G."/>
            <person name="Carter C.J."/>
            <person name="Sohaskey C.D."/>
        </authorList>
    </citation>
    <scope>NUCLEOTIDE SEQUENCE [LARGE SCALE GENOMIC DNA]</scope>
    <source>
        <strain evidence="2 3">HS1</strain>
    </source>
</reference>
<keyword evidence="1" id="KW-1133">Transmembrane helix</keyword>
<keyword evidence="1" id="KW-0812">Transmembrane</keyword>
<geneLocation type="plasmid" evidence="2 3">
    <name>lpB58</name>
</geneLocation>
<accession>A0ABN4P0X9</accession>
<protein>
    <recommendedName>
        <fullName evidence="4">Lipoprotein</fullName>
    </recommendedName>
</protein>
<organism evidence="2 3">
    <name type="scientific">Borrelia hermsii HS1</name>
    <dbReference type="NCBI Taxonomy" id="1867252"/>
    <lineage>
        <taxon>Bacteria</taxon>
        <taxon>Pseudomonadati</taxon>
        <taxon>Spirochaetota</taxon>
        <taxon>Spirochaetia</taxon>
        <taxon>Spirochaetales</taxon>
        <taxon>Borreliaceae</taxon>
        <taxon>Borrelia</taxon>
    </lineage>
</organism>
<sequence length="170" mass="20116">MLLIIIFYSKLCCYIRIHSNLMIKVFNRYIIFFCFIFLMFSCSTIDLGNIEELSRNSKYIRLILDKNKVSLRHYFTISGKFNLRYKEPLFLQCGNDIVAAFLLGRYKRIGNEYIQTFFSVGKDISLKVYLELVKARKFFIVNSFGKVLKTIVFSYLPDSEDILFQNNKIV</sequence>
<reference evidence="2 3" key="1">
    <citation type="journal article" date="1994" name="Infect. Immun.">
        <title>A family of surface-exposed proteins of 20 kilodaltons in the genus Borrelia.</title>
        <authorList>
            <person name="Carter C.J."/>
            <person name="Bergstrom S."/>
            <person name="Norris S.J."/>
            <person name="Barbour A.G."/>
        </authorList>
    </citation>
    <scope>NUCLEOTIDE SEQUENCE [LARGE SCALE GENOMIC DNA]</scope>
    <source>
        <strain evidence="2 3">HS1</strain>
    </source>
</reference>
<name>A0ABN4P0X9_BORHE</name>